<organism evidence="9 10">
    <name type="scientific">Periplaneta americana</name>
    <name type="common">American cockroach</name>
    <name type="synonym">Blatta americana</name>
    <dbReference type="NCBI Taxonomy" id="6978"/>
    <lineage>
        <taxon>Eukaryota</taxon>
        <taxon>Metazoa</taxon>
        <taxon>Ecdysozoa</taxon>
        <taxon>Arthropoda</taxon>
        <taxon>Hexapoda</taxon>
        <taxon>Insecta</taxon>
        <taxon>Pterygota</taxon>
        <taxon>Neoptera</taxon>
        <taxon>Polyneoptera</taxon>
        <taxon>Dictyoptera</taxon>
        <taxon>Blattodea</taxon>
        <taxon>Blattoidea</taxon>
        <taxon>Blattidae</taxon>
        <taxon>Blattinae</taxon>
        <taxon>Periplaneta</taxon>
    </lineage>
</organism>
<evidence type="ECO:0000256" key="4">
    <source>
        <dbReference type="ARBA" id="ARBA00022722"/>
    </source>
</evidence>
<dbReference type="PANTHER" id="PTHR10642">
    <property type="entry name" value="RIBONUCLEASE H1"/>
    <property type="match status" value="1"/>
</dbReference>
<keyword evidence="5" id="KW-0479">Metal-binding</keyword>
<dbReference type="Proteomes" id="UP001148838">
    <property type="component" value="Unassembled WGS sequence"/>
</dbReference>
<evidence type="ECO:0000313" key="9">
    <source>
        <dbReference type="EMBL" id="KAJ4431155.1"/>
    </source>
</evidence>
<comment type="caution">
    <text evidence="9">The sequence shown here is derived from an EMBL/GenBank/DDBJ whole genome shotgun (WGS) entry which is preliminary data.</text>
</comment>
<protein>
    <recommendedName>
        <fullName evidence="3">ribonuclease H</fullName>
        <ecNumber evidence="3">3.1.26.4</ecNumber>
    </recommendedName>
</protein>
<sequence length="298" mass="34232">MLSRTARLQWGLGHRALKIIYKGAIISMLTYGCSVWSEALQKQKNLNKLQRVQGIMNINIAKAHRTLSFEASCVVAGVRPIGISIAESVKIYQATHESNEDPEDYDRPLQVRYWPHPADRIAIGEVKNSFTYAGEIYTDGSKIQEKVGAAAAFYKQGTLIHTMKNRLHSDCSNNQAEQMAILKAIELNRLNIVPEERTVAVFTDSQITIALLRNSRNHSYIIELIRNQVKRLQDLHWQIHFEWIKAHVGFPGNEMADKLAKKAAAEEYRELIYSKKNQNCYYWKDQRRRISKMAGRMD</sequence>
<dbReference type="InterPro" id="IPR012337">
    <property type="entry name" value="RNaseH-like_sf"/>
</dbReference>
<dbReference type="PANTHER" id="PTHR10642:SF26">
    <property type="entry name" value="RIBONUCLEASE H1"/>
    <property type="match status" value="1"/>
</dbReference>
<gene>
    <name evidence="9" type="ORF">ANN_19750</name>
</gene>
<dbReference type="PROSITE" id="PS51257">
    <property type="entry name" value="PROKAR_LIPOPROTEIN"/>
    <property type="match status" value="1"/>
</dbReference>
<dbReference type="InterPro" id="IPR036397">
    <property type="entry name" value="RNaseH_sf"/>
</dbReference>
<feature type="domain" description="RNase H type-1" evidence="8">
    <location>
        <begin position="130"/>
        <end position="265"/>
    </location>
</feature>
<dbReference type="InterPro" id="IPR002156">
    <property type="entry name" value="RNaseH_domain"/>
</dbReference>
<dbReference type="EC" id="3.1.26.4" evidence="3"/>
<reference evidence="9 10" key="1">
    <citation type="journal article" date="2022" name="Allergy">
        <title>Genome assembly and annotation of Periplaneta americana reveal a comprehensive cockroach allergen profile.</title>
        <authorList>
            <person name="Wang L."/>
            <person name="Xiong Q."/>
            <person name="Saelim N."/>
            <person name="Wang L."/>
            <person name="Nong W."/>
            <person name="Wan A.T."/>
            <person name="Shi M."/>
            <person name="Liu X."/>
            <person name="Cao Q."/>
            <person name="Hui J.H.L."/>
            <person name="Sookrung N."/>
            <person name="Leung T.F."/>
            <person name="Tungtrongchitr A."/>
            <person name="Tsui S.K.W."/>
        </authorList>
    </citation>
    <scope>NUCLEOTIDE SEQUENCE [LARGE SCALE GENOMIC DNA]</scope>
    <source>
        <strain evidence="9">PWHHKU_190912</strain>
    </source>
</reference>
<dbReference type="EMBL" id="JAJSOF020000031">
    <property type="protein sequence ID" value="KAJ4431155.1"/>
    <property type="molecule type" value="Genomic_DNA"/>
</dbReference>
<keyword evidence="10" id="KW-1185">Reference proteome</keyword>
<comment type="similarity">
    <text evidence="2">Belongs to the RNase H family.</text>
</comment>
<dbReference type="InterPro" id="IPR050092">
    <property type="entry name" value="RNase_H"/>
</dbReference>
<dbReference type="CDD" id="cd09276">
    <property type="entry name" value="Rnase_HI_RT_non_LTR"/>
    <property type="match status" value="1"/>
</dbReference>
<evidence type="ECO:0000256" key="7">
    <source>
        <dbReference type="ARBA" id="ARBA00022801"/>
    </source>
</evidence>
<name>A0ABQ8SAY1_PERAM</name>
<proteinExistence type="inferred from homology"/>
<comment type="catalytic activity">
    <reaction evidence="1">
        <text>Endonucleolytic cleavage to 5'-phosphomonoester.</text>
        <dbReference type="EC" id="3.1.26.4"/>
    </reaction>
</comment>
<keyword evidence="7" id="KW-0378">Hydrolase</keyword>
<accession>A0ABQ8SAY1</accession>
<keyword evidence="6" id="KW-0255">Endonuclease</keyword>
<evidence type="ECO:0000313" key="10">
    <source>
        <dbReference type="Proteomes" id="UP001148838"/>
    </source>
</evidence>
<evidence type="ECO:0000259" key="8">
    <source>
        <dbReference type="PROSITE" id="PS50879"/>
    </source>
</evidence>
<evidence type="ECO:0000256" key="6">
    <source>
        <dbReference type="ARBA" id="ARBA00022759"/>
    </source>
</evidence>
<evidence type="ECO:0000256" key="3">
    <source>
        <dbReference type="ARBA" id="ARBA00012180"/>
    </source>
</evidence>
<dbReference type="Gene3D" id="3.30.420.10">
    <property type="entry name" value="Ribonuclease H-like superfamily/Ribonuclease H"/>
    <property type="match status" value="1"/>
</dbReference>
<keyword evidence="4" id="KW-0540">Nuclease</keyword>
<evidence type="ECO:0000256" key="2">
    <source>
        <dbReference type="ARBA" id="ARBA00005300"/>
    </source>
</evidence>
<dbReference type="SUPFAM" id="SSF53098">
    <property type="entry name" value="Ribonuclease H-like"/>
    <property type="match status" value="1"/>
</dbReference>
<dbReference type="PROSITE" id="PS50879">
    <property type="entry name" value="RNASE_H_1"/>
    <property type="match status" value="1"/>
</dbReference>
<dbReference type="Pfam" id="PF00075">
    <property type="entry name" value="RNase_H"/>
    <property type="match status" value="1"/>
</dbReference>
<evidence type="ECO:0000256" key="1">
    <source>
        <dbReference type="ARBA" id="ARBA00000077"/>
    </source>
</evidence>
<evidence type="ECO:0000256" key="5">
    <source>
        <dbReference type="ARBA" id="ARBA00022723"/>
    </source>
</evidence>